<keyword evidence="1" id="KW-0812">Transmembrane</keyword>
<comment type="caution">
    <text evidence="3">The sequence shown here is derived from an EMBL/GenBank/DDBJ whole genome shotgun (WGS) entry which is preliminary data.</text>
</comment>
<feature type="transmembrane region" description="Helical" evidence="1">
    <location>
        <begin position="138"/>
        <end position="158"/>
    </location>
</feature>
<feature type="transmembrane region" description="Helical" evidence="1">
    <location>
        <begin position="63"/>
        <end position="81"/>
    </location>
</feature>
<feature type="transmembrane region" description="Helical" evidence="1">
    <location>
        <begin position="21"/>
        <end position="43"/>
    </location>
</feature>
<evidence type="ECO:0000313" key="3">
    <source>
        <dbReference type="EMBL" id="MRG87040.1"/>
    </source>
</evidence>
<proteinExistence type="predicted"/>
<dbReference type="PANTHER" id="PTHR30590">
    <property type="entry name" value="INNER MEMBRANE PROTEIN"/>
    <property type="match status" value="1"/>
</dbReference>
<sequence>MQAEAPLHKSKRLPWVDAARGFALFGILMVNVPAFNAPYFLYGGEQLFWDQPLDHTIQDIIDIFFQASFYTLFSLLFGFGMQMMKERAGQGILIRRLLILLGFGLIHAFFIWHGDILISYAVVGVLLFFFFSTKPKTLLKWFFILSIVPTLLYTWLLYMSRDYLGWVNRPAISDALANYSSESWILILKQNYQDWMYVNEGIGFIFLIISLLPMFLIGMFFMKKRWLHEVEDHQPILKKILGISLFVFILFKAGPYMWGRPDWFNFAQDQIGGAASSIFYVVGITLLFQHSWWRKSLNLLTYVGRMSITNYISQSIICFILFYGPGFNLYGKVSPAWSVVIVIGIFICQIFASKWWLTHFQYGPLEWVWRSLTYNQRQPLKKLKKHTC</sequence>
<keyword evidence="1" id="KW-1133">Transmembrane helix</keyword>
<evidence type="ECO:0000313" key="4">
    <source>
        <dbReference type="Proteomes" id="UP000480185"/>
    </source>
</evidence>
<feature type="transmembrane region" description="Helical" evidence="1">
    <location>
        <begin position="93"/>
        <end position="110"/>
    </location>
</feature>
<dbReference type="Pfam" id="PF04235">
    <property type="entry name" value="DUF418"/>
    <property type="match status" value="1"/>
</dbReference>
<feature type="domain" description="DUF418" evidence="2">
    <location>
        <begin position="221"/>
        <end position="374"/>
    </location>
</feature>
<feature type="transmembrane region" description="Helical" evidence="1">
    <location>
        <begin position="240"/>
        <end position="258"/>
    </location>
</feature>
<feature type="transmembrane region" description="Helical" evidence="1">
    <location>
        <begin position="270"/>
        <end position="288"/>
    </location>
</feature>
<dbReference type="EMBL" id="WJNH01000007">
    <property type="protein sequence ID" value="MRG87040.1"/>
    <property type="molecule type" value="Genomic_DNA"/>
</dbReference>
<protein>
    <submittedName>
        <fullName evidence="3">DUF418 domain-containing protein</fullName>
    </submittedName>
</protein>
<accession>A0A6G1X838</accession>
<evidence type="ECO:0000256" key="1">
    <source>
        <dbReference type="SAM" id="Phobius"/>
    </source>
</evidence>
<name>A0A6G1X838_9BACI</name>
<evidence type="ECO:0000259" key="2">
    <source>
        <dbReference type="Pfam" id="PF04235"/>
    </source>
</evidence>
<keyword evidence="1" id="KW-0472">Membrane</keyword>
<gene>
    <name evidence="3" type="ORF">GH754_12045</name>
</gene>
<dbReference type="PANTHER" id="PTHR30590:SF2">
    <property type="entry name" value="INNER MEMBRANE PROTEIN"/>
    <property type="match status" value="1"/>
</dbReference>
<keyword evidence="4" id="KW-1185">Reference proteome</keyword>
<dbReference type="RefSeq" id="WP_153728931.1">
    <property type="nucleotide sequence ID" value="NZ_WJNH01000007.1"/>
</dbReference>
<feature type="transmembrane region" description="Helical" evidence="1">
    <location>
        <begin position="308"/>
        <end position="330"/>
    </location>
</feature>
<dbReference type="InterPro" id="IPR007349">
    <property type="entry name" value="DUF418"/>
</dbReference>
<feature type="transmembrane region" description="Helical" evidence="1">
    <location>
        <begin position="116"/>
        <end position="131"/>
    </location>
</feature>
<dbReference type="AlphaFoldDB" id="A0A6G1X838"/>
<dbReference type="OrthoDB" id="9807744at2"/>
<dbReference type="Proteomes" id="UP000480185">
    <property type="component" value="Unassembled WGS sequence"/>
</dbReference>
<reference evidence="3 4" key="1">
    <citation type="submission" date="2019-11" db="EMBL/GenBank/DDBJ databases">
        <authorList>
            <person name="Li J."/>
        </authorList>
    </citation>
    <scope>NUCLEOTIDE SEQUENCE [LARGE SCALE GENOMIC DNA]</scope>
    <source>
        <strain evidence="3 4">J4</strain>
    </source>
</reference>
<dbReference type="InterPro" id="IPR052529">
    <property type="entry name" value="Bact_Transport_Assoc"/>
</dbReference>
<feature type="transmembrane region" description="Helical" evidence="1">
    <location>
        <begin position="201"/>
        <end position="220"/>
    </location>
</feature>
<organism evidence="3 4">
    <name type="scientific">Salinibacillus xinjiangensis</name>
    <dbReference type="NCBI Taxonomy" id="1229268"/>
    <lineage>
        <taxon>Bacteria</taxon>
        <taxon>Bacillati</taxon>
        <taxon>Bacillota</taxon>
        <taxon>Bacilli</taxon>
        <taxon>Bacillales</taxon>
        <taxon>Bacillaceae</taxon>
        <taxon>Salinibacillus</taxon>
    </lineage>
</organism>
<feature type="transmembrane region" description="Helical" evidence="1">
    <location>
        <begin position="336"/>
        <end position="357"/>
    </location>
</feature>